<dbReference type="SUPFAM" id="SSF103007">
    <property type="entry name" value="Hypothetical protein TT1725"/>
    <property type="match status" value="1"/>
</dbReference>
<dbReference type="AlphaFoldDB" id="A0A150FNU4"/>
<dbReference type="PATRIC" id="fig|1121328.3.peg.366"/>
<evidence type="ECO:0000313" key="2">
    <source>
        <dbReference type="EMBL" id="SHK84327.1"/>
    </source>
</evidence>
<reference evidence="1 3" key="1">
    <citation type="submission" date="2016-02" db="EMBL/GenBank/DDBJ databases">
        <title>Draft genome sequence for Clostridium paradoxum JW-YL-7.</title>
        <authorList>
            <person name="Utturkar S.M."/>
            <person name="Lancaster A."/>
            <person name="Poole F.L."/>
            <person name="Adams M.W."/>
            <person name="Brown S.D."/>
        </authorList>
    </citation>
    <scope>NUCLEOTIDE SEQUENCE [LARGE SCALE GENOMIC DNA]</scope>
    <source>
        <strain evidence="1 3">JW-YL-7</strain>
    </source>
</reference>
<evidence type="ECO:0000313" key="3">
    <source>
        <dbReference type="Proteomes" id="UP000092605"/>
    </source>
</evidence>
<reference evidence="2 4" key="2">
    <citation type="submission" date="2016-11" db="EMBL/GenBank/DDBJ databases">
        <authorList>
            <person name="Varghese N."/>
            <person name="Submissions S."/>
        </authorList>
    </citation>
    <scope>NUCLEOTIDE SEQUENCE [LARGE SCALE GENOMIC DNA]</scope>
    <source>
        <strain evidence="2 4">DSM 7308</strain>
    </source>
</reference>
<dbReference type="PANTHER" id="PTHR36441">
    <property type="entry name" value="HYPOTHETICAL CYTOSOLIC PROTEIN"/>
    <property type="match status" value="1"/>
</dbReference>
<dbReference type="Gene3D" id="3.30.70.1120">
    <property type="entry name" value="TT1725-like"/>
    <property type="match status" value="1"/>
</dbReference>
<dbReference type="Proteomes" id="UP000323392">
    <property type="component" value="Unassembled WGS sequence"/>
</dbReference>
<keyword evidence="4" id="KW-1185">Reference proteome</keyword>
<evidence type="ECO:0000313" key="4">
    <source>
        <dbReference type="Proteomes" id="UP000323392"/>
    </source>
</evidence>
<dbReference type="InterPro" id="IPR007546">
    <property type="entry name" value="DUF503"/>
</dbReference>
<sequence length="93" mass="10733">MIIGSCIIEITIYDVSTLKEKRHVVKSIVERLKSRYNISIAEIGMNDKWQRSQIGFACVSNSKNHANEVIDKVINFIENDQRIEITNIEIEIL</sequence>
<accession>A0A150FNU4</accession>
<protein>
    <recommendedName>
        <fullName evidence="5">DUF503 domain-containing protein</fullName>
    </recommendedName>
</protein>
<dbReference type="RefSeq" id="WP_066068206.1">
    <property type="nucleotide sequence ID" value="NZ_FRBG01000006.1"/>
</dbReference>
<organism evidence="1 3">
    <name type="scientific">Alkalithermobacter thermoalcaliphilus JW-YL-7 = DSM 7308</name>
    <dbReference type="NCBI Taxonomy" id="1121328"/>
    <lineage>
        <taxon>Bacteria</taxon>
        <taxon>Bacillati</taxon>
        <taxon>Bacillota</taxon>
        <taxon>Clostridia</taxon>
        <taxon>Peptostreptococcales</taxon>
        <taxon>Tepidibacteraceae</taxon>
        <taxon>Alkalithermobacter</taxon>
    </lineage>
</organism>
<dbReference type="EMBL" id="LSFY01000001">
    <property type="protein sequence ID" value="KXZ39292.1"/>
    <property type="molecule type" value="Genomic_DNA"/>
</dbReference>
<dbReference type="Proteomes" id="UP000092605">
    <property type="component" value="Unassembled WGS sequence"/>
</dbReference>
<proteinExistence type="predicted"/>
<dbReference type="STRING" id="1121328.JWYL7_0367"/>
<dbReference type="InterPro" id="IPR036746">
    <property type="entry name" value="TT1725-like_sf"/>
</dbReference>
<dbReference type="EMBL" id="FRBG01000006">
    <property type="protein sequence ID" value="SHK84327.1"/>
    <property type="molecule type" value="Genomic_DNA"/>
</dbReference>
<evidence type="ECO:0000313" key="1">
    <source>
        <dbReference type="EMBL" id="KXZ39292.1"/>
    </source>
</evidence>
<comment type="caution">
    <text evidence="1">The sequence shown here is derived from an EMBL/GenBank/DDBJ whole genome shotgun (WGS) entry which is preliminary data.</text>
</comment>
<evidence type="ECO:0008006" key="5">
    <source>
        <dbReference type="Google" id="ProtNLM"/>
    </source>
</evidence>
<dbReference type="Pfam" id="PF04456">
    <property type="entry name" value="DUF503"/>
    <property type="match status" value="1"/>
</dbReference>
<dbReference type="OrthoDB" id="9809023at2"/>
<name>A0A150FNU4_CLOPD</name>
<gene>
    <name evidence="1" type="ORF">JWYL7_0367</name>
    <name evidence="2" type="ORF">SAMN05661008_00989</name>
</gene>
<dbReference type="PANTHER" id="PTHR36441:SF1">
    <property type="entry name" value="DUF503 DOMAIN-CONTAINING PROTEIN"/>
    <property type="match status" value="1"/>
</dbReference>